<comment type="caution">
    <text evidence="2">The sequence shown here is derived from an EMBL/GenBank/DDBJ whole genome shotgun (WGS) entry which is preliminary data.</text>
</comment>
<dbReference type="Proteomes" id="UP001589532">
    <property type="component" value="Unassembled WGS sequence"/>
</dbReference>
<dbReference type="RefSeq" id="WP_345001046.1">
    <property type="nucleotide sequence ID" value="NZ_BAAAXV010000009.1"/>
</dbReference>
<proteinExistence type="predicted"/>
<dbReference type="InterPro" id="IPR027843">
    <property type="entry name" value="DUF4440"/>
</dbReference>
<evidence type="ECO:0000313" key="3">
    <source>
        <dbReference type="Proteomes" id="UP001589532"/>
    </source>
</evidence>
<dbReference type="Gene3D" id="3.10.450.50">
    <property type="match status" value="1"/>
</dbReference>
<reference evidence="2 3" key="1">
    <citation type="submission" date="2024-09" db="EMBL/GenBank/DDBJ databases">
        <authorList>
            <person name="Sun Q."/>
            <person name="Mori K."/>
        </authorList>
    </citation>
    <scope>NUCLEOTIDE SEQUENCE [LARGE SCALE GENOMIC DNA]</scope>
    <source>
        <strain evidence="2 3">JCM 3143</strain>
    </source>
</reference>
<gene>
    <name evidence="2" type="ORF">ACFFSA_25840</name>
</gene>
<evidence type="ECO:0000313" key="2">
    <source>
        <dbReference type="EMBL" id="MFB9626522.1"/>
    </source>
</evidence>
<dbReference type="SUPFAM" id="SSF54427">
    <property type="entry name" value="NTF2-like"/>
    <property type="match status" value="1"/>
</dbReference>
<protein>
    <submittedName>
        <fullName evidence="2">SgcJ/EcaC family oxidoreductase</fullName>
    </submittedName>
</protein>
<dbReference type="EMBL" id="JBHMBW010000023">
    <property type="protein sequence ID" value="MFB9626522.1"/>
    <property type="molecule type" value="Genomic_DNA"/>
</dbReference>
<sequence>MNVRTADTAAITAVLDRLADAWERGDGAAYGALFTPDATYITYVGTLYVGAQEIGDAHQALFDSFVKGTKLAARTVSIRFTGPDTALVVTRGDTYKGRPGKLHKIQTYTLTRQADGEWKIAAFQNTKHQAVMEAVSFKFQPASKPAAAHA</sequence>
<dbReference type="Pfam" id="PF14534">
    <property type="entry name" value="DUF4440"/>
    <property type="match status" value="1"/>
</dbReference>
<dbReference type="InterPro" id="IPR032710">
    <property type="entry name" value="NTF2-like_dom_sf"/>
</dbReference>
<keyword evidence="3" id="KW-1185">Reference proteome</keyword>
<name>A0ABV5S4C8_9ACTN</name>
<accession>A0ABV5S4C8</accession>
<feature type="domain" description="DUF4440" evidence="1">
    <location>
        <begin position="11"/>
        <end position="120"/>
    </location>
</feature>
<dbReference type="InterPro" id="IPR011944">
    <property type="entry name" value="Steroid_delta5-4_isomerase"/>
</dbReference>
<dbReference type="NCBIfam" id="TIGR02246">
    <property type="entry name" value="SgcJ/EcaC family oxidoreductase"/>
    <property type="match status" value="1"/>
</dbReference>
<organism evidence="2 3">
    <name type="scientific">Nonomuraea helvata</name>
    <dbReference type="NCBI Taxonomy" id="37484"/>
    <lineage>
        <taxon>Bacteria</taxon>
        <taxon>Bacillati</taxon>
        <taxon>Actinomycetota</taxon>
        <taxon>Actinomycetes</taxon>
        <taxon>Streptosporangiales</taxon>
        <taxon>Streptosporangiaceae</taxon>
        <taxon>Nonomuraea</taxon>
    </lineage>
</organism>
<evidence type="ECO:0000259" key="1">
    <source>
        <dbReference type="Pfam" id="PF14534"/>
    </source>
</evidence>